<dbReference type="Pfam" id="PF00082">
    <property type="entry name" value="Peptidase_S8"/>
    <property type="match status" value="1"/>
</dbReference>
<dbReference type="Pfam" id="PF05922">
    <property type="entry name" value="Inhibitor_I9"/>
    <property type="match status" value="1"/>
</dbReference>
<dbReference type="RefSeq" id="WP_253886964.1">
    <property type="nucleotide sequence ID" value="NZ_BAAAVB010000013.1"/>
</dbReference>
<feature type="active site" description="Charge relay system" evidence="5">
    <location>
        <position position="337"/>
    </location>
</feature>
<evidence type="ECO:0000313" key="11">
    <source>
        <dbReference type="Proteomes" id="UP001205185"/>
    </source>
</evidence>
<dbReference type="PANTHER" id="PTHR43806:SF11">
    <property type="entry name" value="CEREVISIN-RELATED"/>
    <property type="match status" value="1"/>
</dbReference>
<dbReference type="EMBL" id="JAMTCO010000006">
    <property type="protein sequence ID" value="MCP2269978.1"/>
    <property type="molecule type" value="Genomic_DNA"/>
</dbReference>
<evidence type="ECO:0000256" key="2">
    <source>
        <dbReference type="ARBA" id="ARBA00022670"/>
    </source>
</evidence>
<name>A0ABT1IBG0_9PSEU</name>
<evidence type="ECO:0000256" key="4">
    <source>
        <dbReference type="ARBA" id="ARBA00022825"/>
    </source>
</evidence>
<reference evidence="10 11" key="1">
    <citation type="submission" date="2022-06" db="EMBL/GenBank/DDBJ databases">
        <title>Genomic Encyclopedia of Archaeal and Bacterial Type Strains, Phase II (KMG-II): from individual species to whole genera.</title>
        <authorList>
            <person name="Goeker M."/>
        </authorList>
    </citation>
    <scope>NUCLEOTIDE SEQUENCE [LARGE SCALE GENOMIC DNA]</scope>
    <source>
        <strain evidence="10 11">DSM 44255</strain>
    </source>
</reference>
<keyword evidence="3 5" id="KW-0378">Hydrolase</keyword>
<keyword evidence="7" id="KW-0732">Signal</keyword>
<dbReference type="GO" id="GO:0008233">
    <property type="term" value="F:peptidase activity"/>
    <property type="evidence" value="ECO:0007669"/>
    <property type="project" value="UniProtKB-KW"/>
</dbReference>
<feature type="chain" id="PRO_5045052125" evidence="7">
    <location>
        <begin position="30"/>
        <end position="388"/>
    </location>
</feature>
<evidence type="ECO:0000259" key="9">
    <source>
        <dbReference type="Pfam" id="PF05922"/>
    </source>
</evidence>
<evidence type="ECO:0000256" key="7">
    <source>
        <dbReference type="SAM" id="SignalP"/>
    </source>
</evidence>
<comment type="caution">
    <text evidence="10">The sequence shown here is derived from an EMBL/GenBank/DDBJ whole genome shotgun (WGS) entry which is preliminary data.</text>
</comment>
<feature type="domain" description="Inhibitor I9" evidence="9">
    <location>
        <begin position="62"/>
        <end position="109"/>
    </location>
</feature>
<evidence type="ECO:0000256" key="1">
    <source>
        <dbReference type="ARBA" id="ARBA00011073"/>
    </source>
</evidence>
<evidence type="ECO:0000256" key="6">
    <source>
        <dbReference type="RuleBase" id="RU003355"/>
    </source>
</evidence>
<evidence type="ECO:0000256" key="5">
    <source>
        <dbReference type="PROSITE-ProRule" id="PRU01240"/>
    </source>
</evidence>
<dbReference type="InterPro" id="IPR023827">
    <property type="entry name" value="Peptidase_S8_Asp-AS"/>
</dbReference>
<dbReference type="Proteomes" id="UP001205185">
    <property type="component" value="Unassembled WGS sequence"/>
</dbReference>
<dbReference type="InterPro" id="IPR036852">
    <property type="entry name" value="Peptidase_S8/S53_dom_sf"/>
</dbReference>
<dbReference type="PROSITE" id="PS00136">
    <property type="entry name" value="SUBTILASE_ASP"/>
    <property type="match status" value="1"/>
</dbReference>
<evidence type="ECO:0000259" key="8">
    <source>
        <dbReference type="Pfam" id="PF00082"/>
    </source>
</evidence>
<gene>
    <name evidence="10" type="ORF">LV75_002479</name>
</gene>
<dbReference type="PRINTS" id="PR00723">
    <property type="entry name" value="SUBTILISIN"/>
</dbReference>
<dbReference type="Gene3D" id="3.40.50.200">
    <property type="entry name" value="Peptidase S8/S53 domain"/>
    <property type="match status" value="1"/>
</dbReference>
<dbReference type="InterPro" id="IPR010259">
    <property type="entry name" value="S8pro/Inhibitor_I9"/>
</dbReference>
<keyword evidence="11" id="KW-1185">Reference proteome</keyword>
<feature type="domain" description="Peptidase S8/S53" evidence="8">
    <location>
        <begin position="142"/>
        <end position="377"/>
    </location>
</feature>
<dbReference type="PROSITE" id="PS00138">
    <property type="entry name" value="SUBTILASE_SER"/>
    <property type="match status" value="1"/>
</dbReference>
<dbReference type="InterPro" id="IPR037045">
    <property type="entry name" value="S8pro/Inhibitor_I9_sf"/>
</dbReference>
<keyword evidence="4 5" id="KW-0720">Serine protease</keyword>
<dbReference type="InterPro" id="IPR023828">
    <property type="entry name" value="Peptidase_S8_Ser-AS"/>
</dbReference>
<dbReference type="PANTHER" id="PTHR43806">
    <property type="entry name" value="PEPTIDASE S8"/>
    <property type="match status" value="1"/>
</dbReference>
<dbReference type="InterPro" id="IPR050131">
    <property type="entry name" value="Peptidase_S8_subtilisin-like"/>
</dbReference>
<keyword evidence="2 5" id="KW-0645">Protease</keyword>
<proteinExistence type="inferred from homology"/>
<dbReference type="InterPro" id="IPR000209">
    <property type="entry name" value="Peptidase_S8/S53_dom"/>
</dbReference>
<dbReference type="PROSITE" id="PS00137">
    <property type="entry name" value="SUBTILASE_HIS"/>
    <property type="match status" value="1"/>
</dbReference>
<dbReference type="Gene3D" id="3.30.70.80">
    <property type="entry name" value="Peptidase S8 propeptide/proteinase inhibitor I9"/>
    <property type="match status" value="1"/>
</dbReference>
<dbReference type="SUPFAM" id="SSF54897">
    <property type="entry name" value="Protease propeptides/inhibitors"/>
    <property type="match status" value="1"/>
</dbReference>
<evidence type="ECO:0000313" key="10">
    <source>
        <dbReference type="EMBL" id="MCP2269978.1"/>
    </source>
</evidence>
<dbReference type="GO" id="GO:0006508">
    <property type="term" value="P:proteolysis"/>
    <property type="evidence" value="ECO:0007669"/>
    <property type="project" value="UniProtKB-KW"/>
</dbReference>
<organism evidence="10 11">
    <name type="scientific">Actinokineospora diospyrosa</name>
    <dbReference type="NCBI Taxonomy" id="103728"/>
    <lineage>
        <taxon>Bacteria</taxon>
        <taxon>Bacillati</taxon>
        <taxon>Actinomycetota</taxon>
        <taxon>Actinomycetes</taxon>
        <taxon>Pseudonocardiales</taxon>
        <taxon>Pseudonocardiaceae</taxon>
        <taxon>Actinokineospora</taxon>
    </lineage>
</organism>
<comment type="similarity">
    <text evidence="1 5 6">Belongs to the peptidase S8 family.</text>
</comment>
<sequence>MSTHFRAKLATAAIAAAAVATALATPAQAAEGQVRAASGTAVSGSYVVVFKDGVVHAAAGEHAKNYGGTVTHTYSSVLSGYSATLSERAARRIAADPAVAYVAQDEVVTAEGTQASPPWGLDRIDQRNLPLSKSYTYPDNGGSGVTAYVVDTGVRISHSEFGGRARNGFDAIDNDNVAQDGHGHGTHVAGIVGGRTYGVAKQVSIVAVRVLGDNGSGSISGVVAGIDWVAKDAAGKKAVANLSLGGGTNSTVDTAVQKAIRAGVTFVVAAGNSNADASGFSPARVPEAITVAASDNTDRRASFSNYGNGVDIFGPGVDIKSAWRTSDSATQTVSGTSQATPHVAGAAALYLTGRTATPAQVRDALVANATKNKITDPRSPNNLVYTGA</sequence>
<dbReference type="InterPro" id="IPR034193">
    <property type="entry name" value="PCSK9_ProteinaseK-like"/>
</dbReference>
<feature type="active site" description="Charge relay system" evidence="5">
    <location>
        <position position="184"/>
    </location>
</feature>
<feature type="active site" description="Charge relay system" evidence="5">
    <location>
        <position position="151"/>
    </location>
</feature>
<dbReference type="InterPro" id="IPR022398">
    <property type="entry name" value="Peptidase_S8_His-AS"/>
</dbReference>
<dbReference type="PROSITE" id="PS51892">
    <property type="entry name" value="SUBTILASE"/>
    <property type="match status" value="1"/>
</dbReference>
<dbReference type="CDD" id="cd04077">
    <property type="entry name" value="Peptidases_S8_PCSK9_ProteinaseK_like"/>
    <property type="match status" value="1"/>
</dbReference>
<protein>
    <submittedName>
        <fullName evidence="10">Serine protease, subtilisin family</fullName>
    </submittedName>
</protein>
<feature type="signal peptide" evidence="7">
    <location>
        <begin position="1"/>
        <end position="29"/>
    </location>
</feature>
<accession>A0ABT1IBG0</accession>
<evidence type="ECO:0000256" key="3">
    <source>
        <dbReference type="ARBA" id="ARBA00022801"/>
    </source>
</evidence>
<dbReference type="InterPro" id="IPR015500">
    <property type="entry name" value="Peptidase_S8_subtilisin-rel"/>
</dbReference>
<dbReference type="SUPFAM" id="SSF52743">
    <property type="entry name" value="Subtilisin-like"/>
    <property type="match status" value="1"/>
</dbReference>